<dbReference type="InterPro" id="IPR027417">
    <property type="entry name" value="P-loop_NTPase"/>
</dbReference>
<dbReference type="PROSITE" id="PS00211">
    <property type="entry name" value="ABC_TRANSPORTER_1"/>
    <property type="match status" value="1"/>
</dbReference>
<accession>A0A485B5I9</accession>
<dbReference type="GO" id="GO:0005524">
    <property type="term" value="F:ATP binding"/>
    <property type="evidence" value="ECO:0007669"/>
    <property type="project" value="UniProtKB-KW"/>
</dbReference>
<dbReference type="CDD" id="cd03216">
    <property type="entry name" value="ABC_Carb_Monos_I"/>
    <property type="match status" value="1"/>
</dbReference>
<dbReference type="SMART" id="SM00382">
    <property type="entry name" value="AAA"/>
    <property type="match status" value="2"/>
</dbReference>
<evidence type="ECO:0000256" key="1">
    <source>
        <dbReference type="ARBA" id="ARBA00022448"/>
    </source>
</evidence>
<evidence type="ECO:0000313" key="6">
    <source>
        <dbReference type="EMBL" id="VFS63929.1"/>
    </source>
</evidence>
<keyword evidence="6" id="KW-0378">Hydrolase</keyword>
<dbReference type="InterPro" id="IPR003593">
    <property type="entry name" value="AAA+_ATPase"/>
</dbReference>
<dbReference type="EMBL" id="CAADJE010000022">
    <property type="protein sequence ID" value="VFS63929.1"/>
    <property type="molecule type" value="Genomic_DNA"/>
</dbReference>
<gene>
    <name evidence="6" type="primary">araG_7</name>
    <name evidence="6" type="ORF">NCTC12998_02341</name>
</gene>
<proteinExistence type="predicted"/>
<name>A0A485B5I9_RAOPL</name>
<dbReference type="SUPFAM" id="SSF52540">
    <property type="entry name" value="P-loop containing nucleoside triphosphate hydrolases"/>
    <property type="match status" value="2"/>
</dbReference>
<keyword evidence="2" id="KW-0677">Repeat</keyword>
<dbReference type="InterPro" id="IPR050107">
    <property type="entry name" value="ABC_carbohydrate_import_ATPase"/>
</dbReference>
<dbReference type="Pfam" id="PF00005">
    <property type="entry name" value="ABC_tran"/>
    <property type="match status" value="2"/>
</dbReference>
<dbReference type="PROSITE" id="PS50893">
    <property type="entry name" value="ABC_TRANSPORTER_2"/>
    <property type="match status" value="2"/>
</dbReference>
<reference evidence="6 7" key="1">
    <citation type="submission" date="2019-03" db="EMBL/GenBank/DDBJ databases">
        <authorList>
            <consortium name="Pathogen Informatics"/>
        </authorList>
    </citation>
    <scope>NUCLEOTIDE SEQUENCE [LARGE SCALE GENOMIC DNA]</scope>
    <source>
        <strain evidence="6 7">NCTC12998</strain>
    </source>
</reference>
<sequence>MITQSFGGANPAAGLAMNQISKSFANVTALNAVTLLLNPGEIHGLIGENGAGKSTLIKILAGVYQADSGNATLDGAPLPLGHPAAIEALGIRVIHQELNLIPHFTVAESVFLGQEYRTRWGALDRRRMNAATEAFFRDSWQLDINPRRLIRDLSLAERKLVQIARALIDGAAKLVVFDEPTAPLEAQEASLVSSAILRLRQQGIAILYISHYLNEIAALCDRGTVLRNGEVVGYPDRELLQNTDALIKMMVGRDIEQLYTPRQSSAHQVDAAVPVLSVRQLSDGAQLNAMTFDIQPGEIVGVAGLLGAGRDVLVDLLYGLRRARSGTISIDGQPKRLRTPHQATRAGMALVPRDRRHQGLILPFSTADNINLASLPETATLGWEHRGRALEKARSWIDQLSIRPGRPELPVRFMSGGNQQKAILARWLGTDARLFILDEPTLGVDIGARSDIYQRTRELADRGRAVLVSSSDAPELLGLCDRILVMWRGELVANLPTRGLTLDALLATINGGQEQQV</sequence>
<evidence type="ECO:0000256" key="2">
    <source>
        <dbReference type="ARBA" id="ARBA00022737"/>
    </source>
</evidence>
<dbReference type="InterPro" id="IPR017871">
    <property type="entry name" value="ABC_transporter-like_CS"/>
</dbReference>
<dbReference type="InterPro" id="IPR003439">
    <property type="entry name" value="ABC_transporter-like_ATP-bd"/>
</dbReference>
<dbReference type="PANTHER" id="PTHR43790">
    <property type="entry name" value="CARBOHYDRATE TRANSPORT ATP-BINDING PROTEIN MG119-RELATED"/>
    <property type="match status" value="1"/>
</dbReference>
<dbReference type="EC" id="3.6.3.17" evidence="6"/>
<keyword evidence="4 6" id="KW-0067">ATP-binding</keyword>
<keyword evidence="3" id="KW-0547">Nucleotide-binding</keyword>
<protein>
    <submittedName>
        <fullName evidence="6">Arabinose import ATP-binding protein AraG</fullName>
        <ecNumber evidence="6">3.6.3.17</ecNumber>
    </submittedName>
</protein>
<feature type="domain" description="ABC transporter" evidence="5">
    <location>
        <begin position="266"/>
        <end position="513"/>
    </location>
</feature>
<evidence type="ECO:0000256" key="4">
    <source>
        <dbReference type="ARBA" id="ARBA00022840"/>
    </source>
</evidence>
<evidence type="ECO:0000313" key="7">
    <source>
        <dbReference type="Proteomes" id="UP000345637"/>
    </source>
</evidence>
<dbReference type="PANTHER" id="PTHR43790:SF9">
    <property type="entry name" value="GALACTOFURANOSE TRANSPORTER ATP-BINDING PROTEIN YTFR"/>
    <property type="match status" value="1"/>
</dbReference>
<dbReference type="Gene3D" id="3.40.50.300">
    <property type="entry name" value="P-loop containing nucleotide triphosphate hydrolases"/>
    <property type="match status" value="2"/>
</dbReference>
<dbReference type="CDD" id="cd03215">
    <property type="entry name" value="ABC_Carb_Monos_II"/>
    <property type="match status" value="1"/>
</dbReference>
<dbReference type="GO" id="GO:0016887">
    <property type="term" value="F:ATP hydrolysis activity"/>
    <property type="evidence" value="ECO:0007669"/>
    <property type="project" value="InterPro"/>
</dbReference>
<dbReference type="Proteomes" id="UP000345637">
    <property type="component" value="Unassembled WGS sequence"/>
</dbReference>
<organism evidence="6 7">
    <name type="scientific">Raoultella planticola</name>
    <name type="common">Klebsiella planticola</name>
    <dbReference type="NCBI Taxonomy" id="575"/>
    <lineage>
        <taxon>Bacteria</taxon>
        <taxon>Pseudomonadati</taxon>
        <taxon>Pseudomonadota</taxon>
        <taxon>Gammaproteobacteria</taxon>
        <taxon>Enterobacterales</taxon>
        <taxon>Enterobacteriaceae</taxon>
        <taxon>Klebsiella/Raoultella group</taxon>
        <taxon>Raoultella</taxon>
    </lineage>
</organism>
<evidence type="ECO:0000256" key="3">
    <source>
        <dbReference type="ARBA" id="ARBA00022741"/>
    </source>
</evidence>
<feature type="domain" description="ABC transporter" evidence="5">
    <location>
        <begin position="15"/>
        <end position="253"/>
    </location>
</feature>
<dbReference type="AlphaFoldDB" id="A0A485B5I9"/>
<evidence type="ECO:0000259" key="5">
    <source>
        <dbReference type="PROSITE" id="PS50893"/>
    </source>
</evidence>
<keyword evidence="1" id="KW-0813">Transport</keyword>